<dbReference type="Proteomes" id="UP000681720">
    <property type="component" value="Unassembled WGS sequence"/>
</dbReference>
<evidence type="ECO:0000313" key="3">
    <source>
        <dbReference type="EMBL" id="CAF4693882.1"/>
    </source>
</evidence>
<evidence type="ECO:0000313" key="4">
    <source>
        <dbReference type="EMBL" id="CAF4989162.1"/>
    </source>
</evidence>
<dbReference type="Proteomes" id="UP000681967">
    <property type="component" value="Unassembled WGS sequence"/>
</dbReference>
<sequence>MERQKLIFDDVIDQRLSQGFQMIIEIPLDIQKLMIER</sequence>
<name>A0A8S2ZHF5_9BILA</name>
<evidence type="ECO:0000313" key="5">
    <source>
        <dbReference type="Proteomes" id="UP000681967"/>
    </source>
</evidence>
<feature type="non-terminal residue" evidence="1">
    <location>
        <position position="1"/>
    </location>
</feature>
<evidence type="ECO:0000313" key="2">
    <source>
        <dbReference type="EMBL" id="CAF4655065.1"/>
    </source>
</evidence>
<dbReference type="EMBL" id="CAJOBJ010124740">
    <property type="protein sequence ID" value="CAF4693882.1"/>
    <property type="molecule type" value="Genomic_DNA"/>
</dbReference>
<accession>A0A8S2ZHF5</accession>
<dbReference type="AlphaFoldDB" id="A0A8S2ZHF5"/>
<protein>
    <submittedName>
        <fullName evidence="1">Uncharacterized protein</fullName>
    </submittedName>
</protein>
<dbReference type="EMBL" id="CAJOBH010109653">
    <property type="protein sequence ID" value="CAF4655065.1"/>
    <property type="molecule type" value="Genomic_DNA"/>
</dbReference>
<reference evidence="1" key="1">
    <citation type="submission" date="2021-02" db="EMBL/GenBank/DDBJ databases">
        <authorList>
            <person name="Nowell W R."/>
        </authorList>
    </citation>
    <scope>NUCLEOTIDE SEQUENCE</scope>
</reference>
<dbReference type="EMBL" id="CAJOBJ010203199">
    <property type="protein sequence ID" value="CAF4989162.1"/>
    <property type="molecule type" value="Genomic_DNA"/>
</dbReference>
<organism evidence="1 5">
    <name type="scientific">Rotaria magnacalcarata</name>
    <dbReference type="NCBI Taxonomy" id="392030"/>
    <lineage>
        <taxon>Eukaryota</taxon>
        <taxon>Metazoa</taxon>
        <taxon>Spiralia</taxon>
        <taxon>Gnathifera</taxon>
        <taxon>Rotifera</taxon>
        <taxon>Eurotatoria</taxon>
        <taxon>Bdelloidea</taxon>
        <taxon>Philodinida</taxon>
        <taxon>Philodinidae</taxon>
        <taxon>Rotaria</taxon>
    </lineage>
</organism>
<dbReference type="EMBL" id="CAJOBH010103221">
    <property type="protein sequence ID" value="CAF4623799.1"/>
    <property type="molecule type" value="Genomic_DNA"/>
</dbReference>
<proteinExistence type="predicted"/>
<gene>
    <name evidence="1" type="ORF">BYL167_LOCUS41076</name>
    <name evidence="2" type="ORF">BYL167_LOCUS42340</name>
    <name evidence="3" type="ORF">GIL414_LOCUS42790</name>
    <name evidence="4" type="ORF">GIL414_LOCUS56522</name>
</gene>
<evidence type="ECO:0000313" key="1">
    <source>
        <dbReference type="EMBL" id="CAF4623799.1"/>
    </source>
</evidence>
<comment type="caution">
    <text evidence="1">The sequence shown here is derived from an EMBL/GenBank/DDBJ whole genome shotgun (WGS) entry which is preliminary data.</text>
</comment>